<organism evidence="4 5">
    <name type="scientific">Botrytis deweyae</name>
    <dbReference type="NCBI Taxonomy" id="2478750"/>
    <lineage>
        <taxon>Eukaryota</taxon>
        <taxon>Fungi</taxon>
        <taxon>Dikarya</taxon>
        <taxon>Ascomycota</taxon>
        <taxon>Pezizomycotina</taxon>
        <taxon>Leotiomycetes</taxon>
        <taxon>Helotiales</taxon>
        <taxon>Sclerotiniaceae</taxon>
        <taxon>Botrytis</taxon>
    </lineage>
</organism>
<reference evidence="4 5" key="1">
    <citation type="journal article" date="2020" name="Genome Biol. Evol.">
        <title>Comparative genomics of Sclerotiniaceae.</title>
        <authorList>
            <person name="Valero Jimenez C.A."/>
            <person name="Steentjes M."/>
            <person name="Scholten O.E."/>
            <person name="Van Kan J.A.L."/>
        </authorList>
    </citation>
    <scope>NUCLEOTIDE SEQUENCE [LARGE SCALE GENOMIC DNA]</scope>
    <source>
        <strain evidence="4 5">B1</strain>
    </source>
</reference>
<protein>
    <submittedName>
        <fullName evidence="4">Uncharacterized protein</fullName>
    </submittedName>
</protein>
<evidence type="ECO:0000313" key="5">
    <source>
        <dbReference type="Proteomes" id="UP000783213"/>
    </source>
</evidence>
<dbReference type="PROSITE" id="PS00061">
    <property type="entry name" value="ADH_SHORT"/>
    <property type="match status" value="1"/>
</dbReference>
<comment type="caution">
    <text evidence="4">The sequence shown here is derived from an EMBL/GenBank/DDBJ whole genome shotgun (WGS) entry which is preliminary data.</text>
</comment>
<accession>A0ABQ7IAB4</accession>
<dbReference type="PRINTS" id="PR00081">
    <property type="entry name" value="GDHRDH"/>
</dbReference>
<dbReference type="Pfam" id="PF13561">
    <property type="entry name" value="adh_short_C2"/>
    <property type="match status" value="1"/>
</dbReference>
<keyword evidence="3" id="KW-0560">Oxidoreductase</keyword>
<evidence type="ECO:0000256" key="3">
    <source>
        <dbReference type="ARBA" id="ARBA00023002"/>
    </source>
</evidence>
<keyword evidence="5" id="KW-1185">Reference proteome</keyword>
<proteinExistence type="inferred from homology"/>
<evidence type="ECO:0000256" key="1">
    <source>
        <dbReference type="ARBA" id="ARBA00006484"/>
    </source>
</evidence>
<dbReference type="InterPro" id="IPR036291">
    <property type="entry name" value="NAD(P)-bd_dom_sf"/>
</dbReference>
<name>A0ABQ7IAB4_9HELO</name>
<dbReference type="PRINTS" id="PR00080">
    <property type="entry name" value="SDRFAMILY"/>
</dbReference>
<keyword evidence="2" id="KW-0521">NADP</keyword>
<dbReference type="EMBL" id="RCSX01000031">
    <property type="protein sequence ID" value="KAF7918216.1"/>
    <property type="molecule type" value="Genomic_DNA"/>
</dbReference>
<dbReference type="Gene3D" id="3.40.50.720">
    <property type="entry name" value="NAD(P)-binding Rossmann-like Domain"/>
    <property type="match status" value="1"/>
</dbReference>
<dbReference type="PANTHER" id="PTHR24321:SF12">
    <property type="entry name" value="SHORT-CHAIN DEHYDROGENASE_REDUCTASE FAMILY, PUTATIVE (AFU_ORTHOLOGUE AFUA_5G14340)-RELATED"/>
    <property type="match status" value="1"/>
</dbReference>
<dbReference type="InterPro" id="IPR020904">
    <property type="entry name" value="Sc_DH/Rdtase_CS"/>
</dbReference>
<evidence type="ECO:0000313" key="4">
    <source>
        <dbReference type="EMBL" id="KAF7918216.1"/>
    </source>
</evidence>
<comment type="similarity">
    <text evidence="1">Belongs to the short-chain dehydrogenases/reductases (SDR) family.</text>
</comment>
<evidence type="ECO:0000256" key="2">
    <source>
        <dbReference type="ARBA" id="ARBA00022857"/>
    </source>
</evidence>
<gene>
    <name evidence="4" type="ORF">EAE98_009828</name>
</gene>
<dbReference type="RefSeq" id="XP_038806157.1">
    <property type="nucleotide sequence ID" value="XM_038957449.1"/>
</dbReference>
<dbReference type="SUPFAM" id="SSF51735">
    <property type="entry name" value="NAD(P)-binding Rossmann-fold domains"/>
    <property type="match status" value="1"/>
</dbReference>
<dbReference type="Proteomes" id="UP000783213">
    <property type="component" value="Unassembled WGS sequence"/>
</dbReference>
<sequence>MHTRNSMPHTRRHLPQNPLAVCSFAEAGDRAVALADINEENAQKAAETARKYATHPNFRTLIIGVDVADAESVQKMIDVTAKELGRIDYAVNGAGVQSSSSLFFFGTFSISCSVETKKLIYIYIYIDACQYQRPHALRAGRNQRHARGVILNVGSADSYAGLPAKTAYTVSKHAVMGLTKIAALDHAADGIRVNAACPTWVRTPMVEEECRRNPTVMQMGES</sequence>
<dbReference type="GeneID" id="62236599"/>
<dbReference type="PANTHER" id="PTHR24321">
    <property type="entry name" value="DEHYDROGENASES, SHORT CHAIN"/>
    <property type="match status" value="1"/>
</dbReference>
<dbReference type="CDD" id="cd05233">
    <property type="entry name" value="SDR_c"/>
    <property type="match status" value="1"/>
</dbReference>
<dbReference type="InterPro" id="IPR002347">
    <property type="entry name" value="SDR_fam"/>
</dbReference>